<proteinExistence type="predicted"/>
<dbReference type="SUPFAM" id="SSF56176">
    <property type="entry name" value="FAD-binding/transporter-associated domain-like"/>
    <property type="match status" value="1"/>
</dbReference>
<evidence type="ECO:0000256" key="2">
    <source>
        <dbReference type="ARBA" id="ARBA00022630"/>
    </source>
</evidence>
<name>X0T8W6_9ZZZZ</name>
<dbReference type="PROSITE" id="PS51387">
    <property type="entry name" value="FAD_PCMH"/>
    <property type="match status" value="1"/>
</dbReference>
<reference evidence="6" key="1">
    <citation type="journal article" date="2014" name="Front. Microbiol.">
        <title>High frequency of phylogenetically diverse reductive dehalogenase-homologous genes in deep subseafloor sedimentary metagenomes.</title>
        <authorList>
            <person name="Kawai M."/>
            <person name="Futagami T."/>
            <person name="Toyoda A."/>
            <person name="Takaki Y."/>
            <person name="Nishi S."/>
            <person name="Hori S."/>
            <person name="Arai W."/>
            <person name="Tsubouchi T."/>
            <person name="Morono Y."/>
            <person name="Uchiyama I."/>
            <person name="Ito T."/>
            <person name="Fujiyama A."/>
            <person name="Inagaki F."/>
            <person name="Takami H."/>
        </authorList>
    </citation>
    <scope>NUCLEOTIDE SEQUENCE</scope>
    <source>
        <strain evidence="6">Expedition CK06-06</strain>
    </source>
</reference>
<dbReference type="InterPro" id="IPR016166">
    <property type="entry name" value="FAD-bd_PCMH"/>
</dbReference>
<dbReference type="AlphaFoldDB" id="X0T8W6"/>
<evidence type="ECO:0000259" key="5">
    <source>
        <dbReference type="PROSITE" id="PS51387"/>
    </source>
</evidence>
<dbReference type="Gene3D" id="3.30.465.10">
    <property type="match status" value="1"/>
</dbReference>
<dbReference type="EMBL" id="BARS01004066">
    <property type="protein sequence ID" value="GAF72495.1"/>
    <property type="molecule type" value="Genomic_DNA"/>
</dbReference>
<keyword evidence="2" id="KW-0285">Flavoprotein</keyword>
<evidence type="ECO:0000256" key="3">
    <source>
        <dbReference type="ARBA" id="ARBA00022827"/>
    </source>
</evidence>
<keyword evidence="4" id="KW-0560">Oxidoreductase</keyword>
<dbReference type="Gene3D" id="3.30.70.2740">
    <property type="match status" value="1"/>
</dbReference>
<evidence type="ECO:0000313" key="6">
    <source>
        <dbReference type="EMBL" id="GAF72495.1"/>
    </source>
</evidence>
<dbReference type="InterPro" id="IPR004113">
    <property type="entry name" value="FAD-bd_oxidored_4_C"/>
</dbReference>
<dbReference type="InterPro" id="IPR006094">
    <property type="entry name" value="Oxid_FAD_bind_N"/>
</dbReference>
<dbReference type="FunFam" id="1.10.45.10:FF:000001">
    <property type="entry name" value="D-lactate dehydrogenase mitochondrial"/>
    <property type="match status" value="1"/>
</dbReference>
<dbReference type="Pfam" id="PF01565">
    <property type="entry name" value="FAD_binding_4"/>
    <property type="match status" value="1"/>
</dbReference>
<dbReference type="Pfam" id="PF02913">
    <property type="entry name" value="FAD-oxidase_C"/>
    <property type="match status" value="1"/>
</dbReference>
<dbReference type="InterPro" id="IPR051914">
    <property type="entry name" value="FAD-linked_OxidoTrans_Type4"/>
</dbReference>
<dbReference type="InterPro" id="IPR016164">
    <property type="entry name" value="FAD-linked_Oxase-like_C"/>
</dbReference>
<keyword evidence="3" id="KW-0274">FAD</keyword>
<dbReference type="GO" id="GO:0016491">
    <property type="term" value="F:oxidoreductase activity"/>
    <property type="evidence" value="ECO:0007669"/>
    <property type="project" value="UniProtKB-KW"/>
</dbReference>
<dbReference type="InterPro" id="IPR016169">
    <property type="entry name" value="FAD-bd_PCMH_sub2"/>
</dbReference>
<dbReference type="Gene3D" id="1.10.45.10">
    <property type="entry name" value="Vanillyl-alcohol Oxidase, Chain A, domain 4"/>
    <property type="match status" value="1"/>
</dbReference>
<comment type="caution">
    <text evidence="6">The sequence shown here is derived from an EMBL/GenBank/DDBJ whole genome shotgun (WGS) entry which is preliminary data.</text>
</comment>
<feature type="non-terminal residue" evidence="6">
    <location>
        <position position="1"/>
    </location>
</feature>
<dbReference type="InterPro" id="IPR016171">
    <property type="entry name" value="Vanillyl_alc_oxidase_C-sub2"/>
</dbReference>
<dbReference type="PANTHER" id="PTHR42934">
    <property type="entry name" value="GLYCOLATE OXIDASE SUBUNIT GLCD"/>
    <property type="match status" value="1"/>
</dbReference>
<dbReference type="PANTHER" id="PTHR42934:SF2">
    <property type="entry name" value="GLYCOLATE OXIDASE SUBUNIT GLCD"/>
    <property type="match status" value="1"/>
</dbReference>
<feature type="domain" description="FAD-binding PCMH-type" evidence="5">
    <location>
        <begin position="1"/>
        <end position="160"/>
    </location>
</feature>
<protein>
    <recommendedName>
        <fullName evidence="5">FAD-binding PCMH-type domain-containing protein</fullName>
    </recommendedName>
</protein>
<evidence type="ECO:0000256" key="4">
    <source>
        <dbReference type="ARBA" id="ARBA00023002"/>
    </source>
</evidence>
<dbReference type="GO" id="GO:0071949">
    <property type="term" value="F:FAD binding"/>
    <property type="evidence" value="ECO:0007669"/>
    <property type="project" value="InterPro"/>
</dbReference>
<organism evidence="6">
    <name type="scientific">marine sediment metagenome</name>
    <dbReference type="NCBI Taxonomy" id="412755"/>
    <lineage>
        <taxon>unclassified sequences</taxon>
        <taxon>metagenomes</taxon>
        <taxon>ecological metagenomes</taxon>
    </lineage>
</organism>
<dbReference type="InterPro" id="IPR036318">
    <property type="entry name" value="FAD-bd_PCMH-like_sf"/>
</dbReference>
<dbReference type="SUPFAM" id="SSF55103">
    <property type="entry name" value="FAD-linked oxidases, C-terminal domain"/>
    <property type="match status" value="1"/>
</dbReference>
<gene>
    <name evidence="6" type="ORF">S01H1_07924</name>
</gene>
<accession>X0T8W6</accession>
<evidence type="ECO:0000256" key="1">
    <source>
        <dbReference type="ARBA" id="ARBA00001974"/>
    </source>
</evidence>
<sequence length="411" mass="44701">LGIVNSEKFPVIPRGGGTGLTGGALAVNGGLVIAFERFNRIIDIDTANRMAVVEPGVVNGILQEEAEKSKLFYPVNPASMDSCSLGGNVAEATGGANTVRYGTTRNYITGMKAVTGSGDIWNAGGKVVKNSTDQSLIQLMCGSEGTLSIFTELTFRLIQKPVKNTWIIAPFKDIYRIPALAGKIFSMDYNPTMVELMDSDTLTYCSSYLKMDIQFSRFHQLLVRFDSGSPDELKKISVKTGEMCLEYGAEDVLVADTKAEQEKIWKIRSSIHDAIVNEAKCVCEEDVVVPVGRVAELIKDVYLISEKHGFPVAIFGHMGDGNMHLNFTAGGGSRPGELSGRIERLREDVFKAALGLGGRLSGEHGIGISKKPFFGKFIDAGYIRLLKNIKKEFDPNNILNPGKIFDTSALR</sequence>
<comment type="cofactor">
    <cofactor evidence="1">
        <name>FAD</name>
        <dbReference type="ChEBI" id="CHEBI:57692"/>
    </cofactor>
</comment>